<dbReference type="NCBIfam" id="TIGR00879">
    <property type="entry name" value="SP"/>
    <property type="match status" value="1"/>
</dbReference>
<feature type="transmembrane region" description="Helical" evidence="10">
    <location>
        <begin position="329"/>
        <end position="351"/>
    </location>
</feature>
<feature type="region of interest" description="Disordered" evidence="9">
    <location>
        <begin position="538"/>
        <end position="564"/>
    </location>
</feature>
<reference evidence="12" key="2">
    <citation type="submission" date="2023-06" db="EMBL/GenBank/DDBJ databases">
        <authorList>
            <consortium name="Lawrence Berkeley National Laboratory"/>
            <person name="Mondo S.J."/>
            <person name="Hensen N."/>
            <person name="Bonometti L."/>
            <person name="Westerberg I."/>
            <person name="Brannstrom I.O."/>
            <person name="Guillou S."/>
            <person name="Cros-Aarteil S."/>
            <person name="Calhoun S."/>
            <person name="Haridas S."/>
            <person name="Kuo A."/>
            <person name="Pangilinan J."/>
            <person name="Riley R."/>
            <person name="Labutti K."/>
            <person name="Andreopoulos B."/>
            <person name="Lipzen A."/>
            <person name="Chen C."/>
            <person name="Yanf M."/>
            <person name="Daum C."/>
            <person name="Ng V."/>
            <person name="Clum A."/>
            <person name="Steindorff A."/>
            <person name="Ohm R."/>
            <person name="Martin F."/>
            <person name="Silar P."/>
            <person name="Natvig D."/>
            <person name="Lalanne C."/>
            <person name="Gautier V."/>
            <person name="Ament-Velasquez S.L."/>
            <person name="Kruys A."/>
            <person name="Hutchinson M.I."/>
            <person name="Powell A.J."/>
            <person name="Barry K."/>
            <person name="Miller A.N."/>
            <person name="Grigoriev I.V."/>
            <person name="Debuchy R."/>
            <person name="Gladieux P."/>
            <person name="Thoren M.H."/>
            <person name="Johannesson H."/>
        </authorList>
    </citation>
    <scope>NUCLEOTIDE SEQUENCE</scope>
    <source>
        <strain evidence="12">PSN324</strain>
    </source>
</reference>
<evidence type="ECO:0000256" key="7">
    <source>
        <dbReference type="ARBA" id="ARBA00026248"/>
    </source>
</evidence>
<feature type="transmembrane region" description="Helical" evidence="10">
    <location>
        <begin position="231"/>
        <end position="252"/>
    </location>
</feature>
<dbReference type="PANTHER" id="PTHR48022">
    <property type="entry name" value="PLASTIDIC GLUCOSE TRANSPORTER 4"/>
    <property type="match status" value="1"/>
</dbReference>
<proteinExistence type="inferred from homology"/>
<gene>
    <name evidence="12" type="ORF">QBC42DRAFT_306003</name>
</gene>
<comment type="similarity">
    <text evidence="2 8">Belongs to the major facilitator superfamily. Sugar transporter (TC 2.A.1.1) family.</text>
</comment>
<comment type="caution">
    <text evidence="12">The sequence shown here is derived from an EMBL/GenBank/DDBJ whole genome shotgun (WGS) entry which is preliminary data.</text>
</comment>
<dbReference type="InterPro" id="IPR005829">
    <property type="entry name" value="Sugar_transporter_CS"/>
</dbReference>
<dbReference type="GO" id="GO:0000023">
    <property type="term" value="P:maltose metabolic process"/>
    <property type="evidence" value="ECO:0007669"/>
    <property type="project" value="UniProtKB-KW"/>
</dbReference>
<dbReference type="EMBL" id="MU864981">
    <property type="protein sequence ID" value="KAK4461914.1"/>
    <property type="molecule type" value="Genomic_DNA"/>
</dbReference>
<evidence type="ECO:0000256" key="2">
    <source>
        <dbReference type="ARBA" id="ARBA00010992"/>
    </source>
</evidence>
<dbReference type="Gene3D" id="1.20.1250.20">
    <property type="entry name" value="MFS general substrate transporter like domains"/>
    <property type="match status" value="1"/>
</dbReference>
<feature type="transmembrane region" description="Helical" evidence="10">
    <location>
        <begin position="109"/>
        <end position="130"/>
    </location>
</feature>
<name>A0AAV9HMD1_9PEZI</name>
<dbReference type="InterPro" id="IPR050360">
    <property type="entry name" value="MFS_Sugar_Transporters"/>
</dbReference>
<reference evidence="12" key="1">
    <citation type="journal article" date="2023" name="Mol. Phylogenet. Evol.">
        <title>Genome-scale phylogeny and comparative genomics of the fungal order Sordariales.</title>
        <authorList>
            <person name="Hensen N."/>
            <person name="Bonometti L."/>
            <person name="Westerberg I."/>
            <person name="Brannstrom I.O."/>
            <person name="Guillou S."/>
            <person name="Cros-Aarteil S."/>
            <person name="Calhoun S."/>
            <person name="Haridas S."/>
            <person name="Kuo A."/>
            <person name="Mondo S."/>
            <person name="Pangilinan J."/>
            <person name="Riley R."/>
            <person name="LaButti K."/>
            <person name="Andreopoulos B."/>
            <person name="Lipzen A."/>
            <person name="Chen C."/>
            <person name="Yan M."/>
            <person name="Daum C."/>
            <person name="Ng V."/>
            <person name="Clum A."/>
            <person name="Steindorff A."/>
            <person name="Ohm R.A."/>
            <person name="Martin F."/>
            <person name="Silar P."/>
            <person name="Natvig D.O."/>
            <person name="Lalanne C."/>
            <person name="Gautier V."/>
            <person name="Ament-Velasquez S.L."/>
            <person name="Kruys A."/>
            <person name="Hutchinson M.I."/>
            <person name="Powell A.J."/>
            <person name="Barry K."/>
            <person name="Miller A.N."/>
            <person name="Grigoriev I.V."/>
            <person name="Debuchy R."/>
            <person name="Gladieux P."/>
            <person name="Hiltunen Thoren M."/>
            <person name="Johannesson H."/>
        </authorList>
    </citation>
    <scope>NUCLEOTIDE SEQUENCE</scope>
    <source>
        <strain evidence="12">PSN324</strain>
    </source>
</reference>
<accession>A0AAV9HMD1</accession>
<evidence type="ECO:0000256" key="6">
    <source>
        <dbReference type="ARBA" id="ARBA00023136"/>
    </source>
</evidence>
<feature type="transmembrane region" description="Helical" evidence="10">
    <location>
        <begin position="363"/>
        <end position="383"/>
    </location>
</feature>
<dbReference type="InterPro" id="IPR020846">
    <property type="entry name" value="MFS_dom"/>
</dbReference>
<dbReference type="InterPro" id="IPR036259">
    <property type="entry name" value="MFS_trans_sf"/>
</dbReference>
<organism evidence="12 13">
    <name type="scientific">Cladorrhinum samala</name>
    <dbReference type="NCBI Taxonomy" id="585594"/>
    <lineage>
        <taxon>Eukaryota</taxon>
        <taxon>Fungi</taxon>
        <taxon>Dikarya</taxon>
        <taxon>Ascomycota</taxon>
        <taxon>Pezizomycotina</taxon>
        <taxon>Sordariomycetes</taxon>
        <taxon>Sordariomycetidae</taxon>
        <taxon>Sordariales</taxon>
        <taxon>Podosporaceae</taxon>
        <taxon>Cladorrhinum</taxon>
    </lineage>
</organism>
<feature type="transmembrane region" description="Helical" evidence="10">
    <location>
        <begin position="495"/>
        <end position="512"/>
    </location>
</feature>
<feature type="domain" description="Major facilitator superfamily (MFS) profile" evidence="11">
    <location>
        <begin position="64"/>
        <end position="516"/>
    </location>
</feature>
<dbReference type="PROSITE" id="PS00217">
    <property type="entry name" value="SUGAR_TRANSPORT_2"/>
    <property type="match status" value="1"/>
</dbReference>
<keyword evidence="7" id="KW-0462">Maltose metabolism</keyword>
<feature type="transmembrane region" description="Helical" evidence="10">
    <location>
        <begin position="425"/>
        <end position="445"/>
    </location>
</feature>
<keyword evidence="6 10" id="KW-0472">Membrane</keyword>
<keyword evidence="13" id="KW-1185">Reference proteome</keyword>
<evidence type="ECO:0000256" key="10">
    <source>
        <dbReference type="SAM" id="Phobius"/>
    </source>
</evidence>
<evidence type="ECO:0000256" key="4">
    <source>
        <dbReference type="ARBA" id="ARBA00022692"/>
    </source>
</evidence>
<protein>
    <recommendedName>
        <fullName evidence="11">Major facilitator superfamily (MFS) profile domain-containing protein</fullName>
    </recommendedName>
</protein>
<keyword evidence="3 8" id="KW-0813">Transport</keyword>
<feature type="transmembrane region" description="Helical" evidence="10">
    <location>
        <begin position="392"/>
        <end position="413"/>
    </location>
</feature>
<evidence type="ECO:0000259" key="11">
    <source>
        <dbReference type="PROSITE" id="PS50850"/>
    </source>
</evidence>
<dbReference type="GO" id="GO:0016020">
    <property type="term" value="C:membrane"/>
    <property type="evidence" value="ECO:0007669"/>
    <property type="project" value="UniProtKB-SubCell"/>
</dbReference>
<evidence type="ECO:0000256" key="5">
    <source>
        <dbReference type="ARBA" id="ARBA00022989"/>
    </source>
</evidence>
<dbReference type="Pfam" id="PF00083">
    <property type="entry name" value="Sugar_tr"/>
    <property type="match status" value="1"/>
</dbReference>
<dbReference type="FunFam" id="1.20.1250.20:FF:000078">
    <property type="entry name" value="MFS maltose transporter, putative"/>
    <property type="match status" value="1"/>
</dbReference>
<sequence length="579" mass="62473">MSGTDKPSGLGISSADGGTDIETGHPAAAQVGSYNVELAENAEARERDMSFRDAFDVDRRLIMYAISFSGTIIMEGYGLALITFLFSFAEFNKKYGVKNDNSGEFEVPWVWKALLPLVAQFGSLAGIAVVPTMTKALGYKRTTQTMLVLSAALICIPFFAPNIQMLMSGFLLQGIPWGVYQVVSPAYASEVASVQLRPILTTWNNLCWVIGQLLASAIVKGFEGIGSDMSFRIPFAFQWVFTALLLVGICFAPESPYWHLQRGDVPKGAKAISKLVRGGDKTLASEKLALMQHTIHQEASTDTASDMDAGFWKRTLAIFKGTDARRTEIACIAWLIQAMCGSSLIGWGPQIFTAAGLPTKDALSINIALPAAGLVGTICSWFLMQKAGRRSIYFYGLIGMAALLCICGGAAFIPGHASGWGAGGVLAAYTLVYDLTVGPICYSIVSEIPSIRRRASTLSTARGTYLLANLINHFLTPKMVSNEQGSWGWGAKTGFVYAGLCLLGAVYTFFRIPETNGISARALDILFQNSVPTREFSNEKAAQYDHTERTDLQKNSSQTSKTSVLSVRAIASGKSEDKA</sequence>
<feature type="compositionally biased region" description="Basic and acidic residues" evidence="9">
    <location>
        <begin position="538"/>
        <end position="552"/>
    </location>
</feature>
<dbReference type="PROSITE" id="PS50850">
    <property type="entry name" value="MFS"/>
    <property type="match status" value="1"/>
</dbReference>
<dbReference type="Proteomes" id="UP001321749">
    <property type="component" value="Unassembled WGS sequence"/>
</dbReference>
<dbReference type="GO" id="GO:0005351">
    <property type="term" value="F:carbohydrate:proton symporter activity"/>
    <property type="evidence" value="ECO:0007669"/>
    <property type="project" value="TreeGrafter"/>
</dbReference>
<evidence type="ECO:0000256" key="8">
    <source>
        <dbReference type="RuleBase" id="RU003346"/>
    </source>
</evidence>
<keyword evidence="5 10" id="KW-1133">Transmembrane helix</keyword>
<evidence type="ECO:0000313" key="12">
    <source>
        <dbReference type="EMBL" id="KAK4461914.1"/>
    </source>
</evidence>
<feature type="transmembrane region" description="Helical" evidence="10">
    <location>
        <begin position="142"/>
        <end position="160"/>
    </location>
</feature>
<dbReference type="InterPro" id="IPR005828">
    <property type="entry name" value="MFS_sugar_transport-like"/>
</dbReference>
<feature type="transmembrane region" description="Helical" evidence="10">
    <location>
        <begin position="61"/>
        <end position="89"/>
    </location>
</feature>
<evidence type="ECO:0000256" key="1">
    <source>
        <dbReference type="ARBA" id="ARBA00004141"/>
    </source>
</evidence>
<evidence type="ECO:0000313" key="13">
    <source>
        <dbReference type="Proteomes" id="UP001321749"/>
    </source>
</evidence>
<dbReference type="PANTHER" id="PTHR48022:SF5">
    <property type="entry name" value="ALPHA-GLUCOSIDES PERMEASE MPH2-RELATED"/>
    <property type="match status" value="1"/>
</dbReference>
<evidence type="ECO:0000256" key="3">
    <source>
        <dbReference type="ARBA" id="ARBA00022448"/>
    </source>
</evidence>
<feature type="compositionally biased region" description="Polar residues" evidence="9">
    <location>
        <begin position="553"/>
        <end position="564"/>
    </location>
</feature>
<dbReference type="SUPFAM" id="SSF103473">
    <property type="entry name" value="MFS general substrate transporter"/>
    <property type="match status" value="1"/>
</dbReference>
<comment type="subcellular location">
    <subcellularLocation>
        <location evidence="1">Membrane</location>
        <topology evidence="1">Multi-pass membrane protein</topology>
    </subcellularLocation>
</comment>
<evidence type="ECO:0000256" key="9">
    <source>
        <dbReference type="SAM" id="MobiDB-lite"/>
    </source>
</evidence>
<dbReference type="AlphaFoldDB" id="A0AAV9HMD1"/>
<keyword evidence="4 10" id="KW-0812">Transmembrane</keyword>
<dbReference type="InterPro" id="IPR003663">
    <property type="entry name" value="Sugar/inositol_transpt"/>
</dbReference>